<accession>A0A5E5R0P8</accession>
<gene>
    <name evidence="1" type="ORF">TUEID40_02133</name>
</gene>
<proteinExistence type="predicted"/>
<sequence>MDNRVKPRQKPISWALPLDFPLDDLMATSELLKEANFLLPGYVAPEAGIYQPAVYFNNRDLGIKTVILPDRNVASRLAKVVQGGRTIDNDQLRACAGLLGFAHLLDIGFEPSIAYHELAHGCGNESAAEELGWFRAANNASPQDMLNVALGYSDGVARSYVARQAHIGDMAAPLKRWNRNYIVALKVLELDYAKLPALEKALRLVDWMVNEMIFAGPAMMLAVIYLGSKSPGRKKVFKNKGSADRSAAIDGVKNAAWDITHLSDFVRRINESLAENKVQYLFATFDNHLKLMATLLAEIGTQGASRAVMARGLSQWWAPKEAELIAQVLMEQVERINSEHHVPKTSDDPDFIPKMIAKGERAIIDAL</sequence>
<name>A0A5E5R0P8_PSEAI</name>
<dbReference type="AlphaFoldDB" id="A0A5E5R0P8"/>
<organism evidence="1">
    <name type="scientific">Pseudomonas aeruginosa</name>
    <dbReference type="NCBI Taxonomy" id="287"/>
    <lineage>
        <taxon>Bacteria</taxon>
        <taxon>Pseudomonadati</taxon>
        <taxon>Pseudomonadota</taxon>
        <taxon>Gammaproteobacteria</taxon>
        <taxon>Pseudomonadales</taxon>
        <taxon>Pseudomonadaceae</taxon>
        <taxon>Pseudomonas</taxon>
    </lineage>
</organism>
<dbReference type="EMBL" id="LR700248">
    <property type="protein sequence ID" value="VVH80969.1"/>
    <property type="molecule type" value="Genomic_DNA"/>
</dbReference>
<reference evidence="1" key="1">
    <citation type="submission" date="2019-09" db="EMBL/GenBank/DDBJ databases">
        <authorList>
            <person name="Gross C."/>
            <person name="Bohn E."/>
        </authorList>
    </citation>
    <scope>NUCLEOTIDE SEQUENCE</scope>
    <source>
        <strain evidence="1">ID40</strain>
    </source>
</reference>
<evidence type="ECO:0000313" key="1">
    <source>
        <dbReference type="EMBL" id="VVH80969.1"/>
    </source>
</evidence>
<protein>
    <submittedName>
        <fullName evidence="1">Uncharacterized protein</fullName>
    </submittedName>
</protein>